<name>A0ABN1IW43_9FLAO</name>
<evidence type="ECO:0000256" key="7">
    <source>
        <dbReference type="RuleBase" id="RU003355"/>
    </source>
</evidence>
<dbReference type="InterPro" id="IPR022398">
    <property type="entry name" value="Peptidase_S8_His-AS"/>
</dbReference>
<evidence type="ECO:0000256" key="1">
    <source>
        <dbReference type="ARBA" id="ARBA00011073"/>
    </source>
</evidence>
<evidence type="ECO:0000313" key="11">
    <source>
        <dbReference type="EMBL" id="GAA0722590.1"/>
    </source>
</evidence>
<keyword evidence="3 8" id="KW-0732">Signal</keyword>
<protein>
    <recommendedName>
        <fullName evidence="13">Por secretion system C-terminal sorting domain-containing protein</fullName>
    </recommendedName>
</protein>
<sequence>MKTNIILICCLFFYSTFTIKAQTAKYVPGEILVKLNEEYSGKKFVQDFERSSSQLSNPVLVSKSLNIWKFSFDENKTPMKTILNNVSRNRNTQIVQVNHIITKRATTPNDAEFDRQWQYFQSNDKDIDAEEAWDITTGGTTANGHEIVVAVIDDGIQFDHPDMKDNIWMNTQEIADNGIDDDGNGYIDDVKGWNTATNDDNVGDLGHGTPVSGIIGAKGNNGIGVAGVNWDVKVMAIDGGTGVEEEVIRAYSYALDNRKLYNETNGAKGAFVVATNASWGVDFGQPGDAPLWCELYDTLGENGILNAGATINDDQDIDVVGDLPTACPSEFLITVTNMNQDDEKVQFAGYGKTTIDLGAHGENAFTITSGSGYGGFGGTSGATPHVTGAIALLYSAPNTSFAELAINDPEEAARKVRGYILDNVDPNTSIQDITTTGGRLNLFKSLQALMNDQTLSIDEVTSQPNDGIFLYPNPARDIITFELPNNVKIKSASIYSSTGQLVEKLENNVASINISNLANGLYIVRYQIDGANSLYHTTLLKR</sequence>
<dbReference type="InterPro" id="IPR051048">
    <property type="entry name" value="Peptidase_S8/S53_subtilisin"/>
</dbReference>
<feature type="signal peptide" evidence="8">
    <location>
        <begin position="1"/>
        <end position="21"/>
    </location>
</feature>
<dbReference type="InterPro" id="IPR023827">
    <property type="entry name" value="Peptidase_S8_Asp-AS"/>
</dbReference>
<keyword evidence="5 6" id="KW-0720">Serine protease</keyword>
<dbReference type="PROSITE" id="PS00137">
    <property type="entry name" value="SUBTILASE_HIS"/>
    <property type="match status" value="1"/>
</dbReference>
<evidence type="ECO:0000256" key="4">
    <source>
        <dbReference type="ARBA" id="ARBA00022801"/>
    </source>
</evidence>
<dbReference type="InterPro" id="IPR023828">
    <property type="entry name" value="Peptidase_S8_Ser-AS"/>
</dbReference>
<accession>A0ABN1IW43</accession>
<dbReference type="InterPro" id="IPR015500">
    <property type="entry name" value="Peptidase_S8_subtilisin-rel"/>
</dbReference>
<dbReference type="PRINTS" id="PR00723">
    <property type="entry name" value="SUBTILISIN"/>
</dbReference>
<keyword evidence="12" id="KW-1185">Reference proteome</keyword>
<dbReference type="InterPro" id="IPR036852">
    <property type="entry name" value="Peptidase_S8/S53_dom_sf"/>
</dbReference>
<dbReference type="Pfam" id="PF18962">
    <property type="entry name" value="Por_Secre_tail"/>
    <property type="match status" value="1"/>
</dbReference>
<feature type="domain" description="Peptidase S8/S53" evidence="9">
    <location>
        <begin position="144"/>
        <end position="399"/>
    </location>
</feature>
<feature type="active site" description="Charge relay system" evidence="6">
    <location>
        <position position="380"/>
    </location>
</feature>
<feature type="active site" description="Charge relay system" evidence="6">
    <location>
        <position position="153"/>
    </location>
</feature>
<dbReference type="EMBL" id="BAAAGE010000002">
    <property type="protein sequence ID" value="GAA0722590.1"/>
    <property type="molecule type" value="Genomic_DNA"/>
</dbReference>
<dbReference type="Gene3D" id="3.40.50.200">
    <property type="entry name" value="Peptidase S8/S53 domain"/>
    <property type="match status" value="1"/>
</dbReference>
<feature type="chain" id="PRO_5047119479" description="Por secretion system C-terminal sorting domain-containing protein" evidence="8">
    <location>
        <begin position="22"/>
        <end position="542"/>
    </location>
</feature>
<reference evidence="11 12" key="1">
    <citation type="journal article" date="2019" name="Int. J. Syst. Evol. Microbiol.">
        <title>The Global Catalogue of Microorganisms (GCM) 10K type strain sequencing project: providing services to taxonomists for standard genome sequencing and annotation.</title>
        <authorList>
            <consortium name="The Broad Institute Genomics Platform"/>
            <consortium name="The Broad Institute Genome Sequencing Center for Infectious Disease"/>
            <person name="Wu L."/>
            <person name="Ma J."/>
        </authorList>
    </citation>
    <scope>NUCLEOTIDE SEQUENCE [LARGE SCALE GENOMIC DNA]</scope>
    <source>
        <strain evidence="11 12">JCM 15974</strain>
    </source>
</reference>
<dbReference type="InterPro" id="IPR026444">
    <property type="entry name" value="Secre_tail"/>
</dbReference>
<dbReference type="Proteomes" id="UP001501758">
    <property type="component" value="Unassembled WGS sequence"/>
</dbReference>
<feature type="active site" description="Charge relay system" evidence="6">
    <location>
        <position position="207"/>
    </location>
</feature>
<evidence type="ECO:0000256" key="6">
    <source>
        <dbReference type="PROSITE-ProRule" id="PRU01240"/>
    </source>
</evidence>
<dbReference type="NCBIfam" id="TIGR04183">
    <property type="entry name" value="Por_Secre_tail"/>
    <property type="match status" value="1"/>
</dbReference>
<dbReference type="PANTHER" id="PTHR43399:SF4">
    <property type="entry name" value="CELL WALL-ASSOCIATED PROTEASE"/>
    <property type="match status" value="1"/>
</dbReference>
<organism evidence="11 12">
    <name type="scientific">Aquimarina litoralis</name>
    <dbReference type="NCBI Taxonomy" id="584605"/>
    <lineage>
        <taxon>Bacteria</taxon>
        <taxon>Pseudomonadati</taxon>
        <taxon>Bacteroidota</taxon>
        <taxon>Flavobacteriia</taxon>
        <taxon>Flavobacteriales</taxon>
        <taxon>Flavobacteriaceae</taxon>
        <taxon>Aquimarina</taxon>
    </lineage>
</organism>
<dbReference type="Pfam" id="PF00082">
    <property type="entry name" value="Peptidase_S8"/>
    <property type="match status" value="1"/>
</dbReference>
<evidence type="ECO:0008006" key="13">
    <source>
        <dbReference type="Google" id="ProtNLM"/>
    </source>
</evidence>
<dbReference type="PROSITE" id="PS00136">
    <property type="entry name" value="SUBTILASE_ASP"/>
    <property type="match status" value="1"/>
</dbReference>
<comment type="caution">
    <text evidence="11">The sequence shown here is derived from an EMBL/GenBank/DDBJ whole genome shotgun (WGS) entry which is preliminary data.</text>
</comment>
<evidence type="ECO:0000256" key="2">
    <source>
        <dbReference type="ARBA" id="ARBA00022670"/>
    </source>
</evidence>
<dbReference type="SUPFAM" id="SSF52743">
    <property type="entry name" value="Subtilisin-like"/>
    <property type="match status" value="1"/>
</dbReference>
<evidence type="ECO:0000256" key="3">
    <source>
        <dbReference type="ARBA" id="ARBA00022729"/>
    </source>
</evidence>
<keyword evidence="2 6" id="KW-0645">Protease</keyword>
<dbReference type="InterPro" id="IPR000209">
    <property type="entry name" value="Peptidase_S8/S53_dom"/>
</dbReference>
<proteinExistence type="inferred from homology"/>
<feature type="domain" description="Secretion system C-terminal sorting" evidence="10">
    <location>
        <begin position="470"/>
        <end position="531"/>
    </location>
</feature>
<dbReference type="RefSeq" id="WP_343912657.1">
    <property type="nucleotide sequence ID" value="NZ_BAAAGE010000002.1"/>
</dbReference>
<dbReference type="PROSITE" id="PS51892">
    <property type="entry name" value="SUBTILASE"/>
    <property type="match status" value="1"/>
</dbReference>
<evidence type="ECO:0000313" key="12">
    <source>
        <dbReference type="Proteomes" id="UP001501758"/>
    </source>
</evidence>
<gene>
    <name evidence="11" type="ORF">GCM10009430_25150</name>
</gene>
<evidence type="ECO:0000259" key="10">
    <source>
        <dbReference type="Pfam" id="PF18962"/>
    </source>
</evidence>
<dbReference type="PROSITE" id="PS00138">
    <property type="entry name" value="SUBTILASE_SER"/>
    <property type="match status" value="1"/>
</dbReference>
<comment type="similarity">
    <text evidence="1 6 7">Belongs to the peptidase S8 family.</text>
</comment>
<keyword evidence="4 6" id="KW-0378">Hydrolase</keyword>
<evidence type="ECO:0000259" key="9">
    <source>
        <dbReference type="Pfam" id="PF00082"/>
    </source>
</evidence>
<dbReference type="PANTHER" id="PTHR43399">
    <property type="entry name" value="SUBTILISIN-RELATED"/>
    <property type="match status" value="1"/>
</dbReference>
<evidence type="ECO:0000256" key="5">
    <source>
        <dbReference type="ARBA" id="ARBA00022825"/>
    </source>
</evidence>
<evidence type="ECO:0000256" key="8">
    <source>
        <dbReference type="SAM" id="SignalP"/>
    </source>
</evidence>